<gene>
    <name evidence="5" type="ORF">GA0071312_2342</name>
</gene>
<feature type="domain" description="Haemolysin-type calcium binding-related" evidence="4">
    <location>
        <begin position="1837"/>
        <end position="1879"/>
    </location>
</feature>
<keyword evidence="6" id="KW-1185">Reference proteome</keyword>
<dbReference type="InterPro" id="IPR010566">
    <property type="entry name" value="Haemolys_ca-bd"/>
</dbReference>
<comment type="caution">
    <text evidence="5">The sequence shown here is derived from an EMBL/GenBank/DDBJ whole genome shotgun (WGS) entry which is preliminary data.</text>
</comment>
<dbReference type="InterPro" id="IPR018511">
    <property type="entry name" value="Hemolysin-typ_Ca-bd_CS"/>
</dbReference>
<evidence type="ECO:0000313" key="5">
    <source>
        <dbReference type="EMBL" id="SCC81404.1"/>
    </source>
</evidence>
<feature type="compositionally biased region" description="Acidic residues" evidence="3">
    <location>
        <begin position="3588"/>
        <end position="3600"/>
    </location>
</feature>
<accession>A0ABY0KA98</accession>
<feature type="domain" description="Haemolysin-type calcium binding-related" evidence="4">
    <location>
        <begin position="2367"/>
        <end position="2397"/>
    </location>
</feature>
<evidence type="ECO:0000256" key="2">
    <source>
        <dbReference type="ARBA" id="ARBA00022525"/>
    </source>
</evidence>
<dbReference type="PRINTS" id="PR00313">
    <property type="entry name" value="CABNDNGRPT"/>
</dbReference>
<proteinExistence type="predicted"/>
<dbReference type="Pfam" id="PF00353">
    <property type="entry name" value="HemolysinCabind"/>
    <property type="match status" value="22"/>
</dbReference>
<dbReference type="EMBL" id="FMBM01000002">
    <property type="protein sequence ID" value="SCC81404.1"/>
    <property type="molecule type" value="Genomic_DNA"/>
</dbReference>
<organism evidence="5 6">
    <name type="scientific">Saliniramus fredricksonii</name>
    <dbReference type="NCBI Taxonomy" id="1653334"/>
    <lineage>
        <taxon>Bacteria</taxon>
        <taxon>Pseudomonadati</taxon>
        <taxon>Pseudomonadota</taxon>
        <taxon>Alphaproteobacteria</taxon>
        <taxon>Hyphomicrobiales</taxon>
        <taxon>Salinarimonadaceae</taxon>
        <taxon>Saliniramus</taxon>
    </lineage>
</organism>
<protein>
    <submittedName>
        <fullName evidence="5">Ca2+-binding protein, RTX toxin-related</fullName>
    </submittedName>
</protein>
<evidence type="ECO:0000313" key="6">
    <source>
        <dbReference type="Proteomes" id="UP000182800"/>
    </source>
</evidence>
<dbReference type="RefSeq" id="WP_074445111.1">
    <property type="nucleotide sequence ID" value="NZ_FMBM01000002.1"/>
</dbReference>
<dbReference type="InterPro" id="IPR050557">
    <property type="entry name" value="RTX_toxin/Mannuronan_C5-epim"/>
</dbReference>
<dbReference type="Proteomes" id="UP000182800">
    <property type="component" value="Unassembled WGS sequence"/>
</dbReference>
<dbReference type="InterPro" id="IPR001343">
    <property type="entry name" value="Hemolysn_Ca-bd"/>
</dbReference>
<evidence type="ECO:0000259" key="4">
    <source>
        <dbReference type="Pfam" id="PF06594"/>
    </source>
</evidence>
<comment type="subcellular location">
    <subcellularLocation>
        <location evidence="1">Secreted</location>
    </subcellularLocation>
</comment>
<evidence type="ECO:0000256" key="1">
    <source>
        <dbReference type="ARBA" id="ARBA00004613"/>
    </source>
</evidence>
<keyword evidence="2" id="KW-0964">Secreted</keyword>
<feature type="domain" description="Haemolysin-type calcium binding-related" evidence="4">
    <location>
        <begin position="2228"/>
        <end position="2264"/>
    </location>
</feature>
<feature type="region of interest" description="Disordered" evidence="3">
    <location>
        <begin position="3437"/>
        <end position="3471"/>
    </location>
</feature>
<feature type="domain" description="Haemolysin-type calcium binding-related" evidence="4">
    <location>
        <begin position="1125"/>
        <end position="1172"/>
    </location>
</feature>
<dbReference type="SUPFAM" id="SSF51120">
    <property type="entry name" value="beta-Roll"/>
    <property type="match status" value="22"/>
</dbReference>
<name>A0ABY0KA98_9HYPH</name>
<dbReference type="Gene3D" id="2.150.10.10">
    <property type="entry name" value="Serralysin-like metalloprotease, C-terminal"/>
    <property type="match status" value="17"/>
</dbReference>
<feature type="domain" description="Haemolysin-type calcium binding-related" evidence="4">
    <location>
        <begin position="1415"/>
        <end position="1467"/>
    </location>
</feature>
<sequence>MSNVVLTMADVDAMTAILDSGDRAGAYLYYYNIIRDVDRDAADQILMQMQITTYSGFFGGAALIGNSIAKDSNPDLYPETLDIFSEQILRGLITEISLRIEDGQSGVLTADDIRNADHGVWDSMQMGNYFPGNIQFPYNDSVFYSEGTMTAMLAGLQLTFGSRVGNRAEHFTGSGYVVDDATDYLLIRNADGIIVYVEDKLGLVDDATNGMHENPGQVVLTAGMDALASIARIALAFPKLALGVSAGLLSAFIGAVSVIQSNDAAAQAAGVGIGKLLSSVTDEIEYDATAAAVFKKYVGADGVSADPNATLPEQFVWDDFGIILRSQGSFIADDDPDIIIGFNDSVNHAGSGEDILVGFGQSSNHGGAGSDWLFAKDQAEVHGGGANDILVGVQQAELDGEDGDDWIFHFGNGVADGGAGDDVLVSIGGQREGDNIPTLRGGAGDDWLISINNDFSILVGGEGEDVLVSTGGETHMWGGDGTGAPDGEEDWFVVSNGAFVRDAGYEDKAFWDGFRLTGGMQMSWMESGWAYSMPVATAFMGMPGIFGNLIAATLLQVTVIPPMNFRYGMSESGQLIIQHARGRGGQAVIEDYDLDLETGAATGGVVVFRQEIGKSSLAEFRNYIELSIRAGFAGGYTGTDPLVLDLDGDGLDLTRRERGDVHFDLGGEGFARHTAWVGASDALLVRDINGNGRIDDISELFGNATISGFTELAALDSNADGVIDAGDAGFDTLQIWRDLDQNGESDAGELQTLTEAGIASISLSTGDPDVTDVNGNTIREVAGFTRSDGTTSTIADVLLDNDPTNTRYLGDTSVSAAAAALPALKGFGRVTDLRVAMTDDAALLAQVTAFADLPVGTSWADLRADAEAILYRWAGVDGVTADAMGTDFDTRKLAFLETYFGLELTPRDAAGVPIGNNLAELVESWDAALDKATARLAVQGPLAAQFAGVSYSEGRDRLQAEGPAALADAFSSALAQLPTDATAAQQAWDALWGPLLRHVTEAMRRADGIDVRHDYIVQGLVTALETTPSALDLATLAAGIGIADLRIGDAGATTLSRAGASGSIVYVADGSDQVFNGGTGQDVYVFGADFGQNVINDAEGRQSGDRIRLAMQNPDDVEITRDGIDLVISVIGTNDRITVTGHFETPLVSLSGMPISPDRAIEEIQFADGTVFESGDIAAAVGLGTDGDDVIMGTGKADEIEGLLGDDLLMGGDNGDIYFYARGDGNDTIHDIMTNPLLNAPDSMIFLDGIRAGDVTFSRDGDSDDLVISFAWTGDSITITDQFEYSSLGYGKFALNSRIEHFFFRDGPVYSWQEVQQMVIAGQTTDGDDEIFGFGTDDVFEASSGNDVIRGMDGGDTYHFGHGSDHDTIIEGSRFPETFISGLVDTDWGSNDKVVFGSGITVDDVTFARLGEEPDLQITLAGSETDSLTIKGQFDGVKLDLFNLLGIAWFDRIEEFHFEDGTVLDWEDVMSIVTTGTDGDDAIYGALYPDFIDGGAGNDYLSGGDDGDTYVFGRGYGNDVIDDKRTNVLVTAPDRVLFGPDIAVEDISFTRDGTSTDLLITIDGTDDLLRIKDQYRVTETGPFGAHAFNRIEIFEWEDGTISHWRDLRQEIIDAARTDGDDLIMGTHFDDVLDGGPGDDILRGDDGNDTYIFGFGYGHDRIIDGRNNILSGRQDKVVFQQGVTPDDLSFSRPLDSHDLVITLSDGSSLTIEKNFDIVFGIGQYEFNRIEEYHFEGLPDATMSIWDIQDILLTSTDGDDVLEGFEGDDVLAGGAGNDLLMGRNGDDTYMFGIGDGQDVIRDDETNILAGDKGDKVVFGPGIAPEDIEVLRIADDHDSLMLRIAGTDDTLTLWGQNRYSTINYRRYEIEHFHFEDGTQWTSRDVWRQYFEDARSDDGVTIRGFWTSDRIEGGAGNDVLIGGDGADTYLWGVGSGNDRIEESIRFVNYRSDDTIIFKGDLTIDDLDIARIGDDLVFTAQASGETLTVADHFRSAHQHFAVENFRFESGGVFTQQEIEDRVMTGTDADDTIIATAHADRIEGRGGDDSLTGDTGSDTYIYNPGDGNDTIIEAPDRHTRDTLVFGAGINAADVSFAPASSGSHDIVLTIAHDGATITLVNQLGTHGRGIEQIVFGDGETWLRTQIAQAAGVALNLVTGDDSGQTLNGTGGDDILEGGAGDDLLRGGSGYDIYVWGAGNGNDTISEIGGRRDIDTVQFTGLASSDVSITRTGADLFVTINATGEFLTIVDQFRSTRYAVERFEFTDTVWDHFEIARAAAQTGTTGDDTLAGTGYQDMLIGGQGDDFLEGGNGDDIYVYARGDGHDTIEEDHNDGRRDVLFLEDILPDAITLARNGIDVTLEIAPSAPGAGDAGSVTLIRQLNDYHYRGVERIEFADGTVWRQEDLREMLIAQASSDGDDTIIGFNTNDTLRGGTGDDFLDGGKGNDTYVYARGDGYDTIEEMQVAGRYDVLVFEDVLPDEITLVRNGIDVTLEIAPSAPGVGDAGSVTLIRQLNDYYYRGVERIEFADGTIWRQEDLREMVLAQAVTDGDDTITGFNADDVIRGGQGDDVLTGGKGDDTFIYARGDGHDTITEVLAGGRDDRLILEDILAHEIIVTREGDDAILNIAASADGDGSDAGSVRLVAQFDNEHQRGVESIVFADETIWYTGQLRANYLENATTDGDDEIFGFNDRDDTIIGGAGDDILHGGSGNDTLHGGEGNDRLEAGTGNNDLFGGPGDDMLVSNRGTNSFDGGAGNDTVDYSYSSASWEFNLDAEYARTGSVTETLVSIENVIGGSGDEIFYGNAADNIFSGGRGSDSYHFALGDGDDVIRENGRSNETDRLTLVELAPDAVELYQPFESEDLVVRILASGETMTVERHFEGTSRGIELIDFADGTSWNRADIKAMTAMAGTAGVDALVGTRAADLLDGGPGDDVLRGRLGSDTYIHAAGYGNDTIIETAGLNDTDVVRLVDLTRADVALSRDGLDLHVAILATGETLTVQEHFRSTQYGIEEIHFSDGEIMDRLMILEDANTLGGTGGDDTITGTSMRDWIRGGPGDDILDGRSGNDTYLYARGDGHDTITDGIHNGNDDRLIFEDINPDAITIMRDGTDITLDLAESAPGAGDAGSVHLGSQFNIYFGRGVETIIFADGTSWSQQDVRNMMALEGGGFATHLGFAGDDVIFGRAGSDDYIIGGAGDDTLHAVGGDNVIDGGTGDDVLHAGTGVDSFVFRAGDGVNDIIDFDTIQDRIVLDGVDLTDISFYQYSNGAQIFLADGTDFFFQDLTGASLGDFTFIDMDGNALVLPEPEPTNGLITGTDGDDSLVGSSSQGNHIIGGDGDDFLHGEGGDNLLDGGTGNDFMRSGSGQDTFVFRLGDGQDVLENFDITQDRIALDGLAIADLSLNVYSGGSQLIAADGTEFWLIGVTGVVPGDFSFIDMAGNALIPEPEPEPEAEPGLISGSQDDEDLIGSSAQDNRITGDAGNDFLDGVGGDNFLDGGAGNDFMASGTGQDTFVFRLGDGQDVIQDFDITQDRIALDGLAISELSLNGSTGGMQLVASDGTEFWLIGLADLALGDLSFVDMDGNALIHEPLAEPEPGPEPETGPEGEPEPVLGAITGTQDDDVLIGSAGQDNHIIGGEGDDFLDGVDGNNLLDGGTGDDFMASSAGQDSFVFRLGDGQDVIEDFDITQDRIALDGLSPIALEVVGHTGGTQLVAADGTEFWLIDVTGIERSDLSFVDMNGQSIDIAFSDVIIEGSPGNDELFGAIDENNHIIGGAGDDILHAVGGENILDGGAGDDALHSGTGTDTFVFRAGDGINNVIGFDLAQDRIALDGVARADISFYEYWNGAQIYLADGTDFFFEDLTGVTMDDFSFIDMDGNPIDASEPLTVLQGTTGDDTLVGSATRNNHIIGDAGDDFLDGVDGDNILDGGTGSDFMASGAGADTFVFRLGDGQDVIEDFDLMQDDIALDGLDEEDLTLTDHGSGSALVAADGTEFWFIGLTGANRTDLSFVNYDQIA</sequence>
<dbReference type="PROSITE" id="PS00330">
    <property type="entry name" value="HEMOLYSIN_CALCIUM"/>
    <property type="match status" value="9"/>
</dbReference>
<dbReference type="PANTHER" id="PTHR38340">
    <property type="entry name" value="S-LAYER PROTEIN"/>
    <property type="match status" value="1"/>
</dbReference>
<feature type="domain" description="Haemolysin-type calcium binding-related" evidence="4">
    <location>
        <begin position="2856"/>
        <end position="2896"/>
    </location>
</feature>
<reference evidence="5 6" key="1">
    <citation type="submission" date="2016-08" db="EMBL/GenBank/DDBJ databases">
        <authorList>
            <person name="Varghese N."/>
            <person name="Submissions Spin"/>
        </authorList>
    </citation>
    <scope>NUCLEOTIDE SEQUENCE [LARGE SCALE GENOMIC DNA]</scope>
    <source>
        <strain evidence="5 6">HL-109</strain>
    </source>
</reference>
<dbReference type="InterPro" id="IPR011049">
    <property type="entry name" value="Serralysin-like_metalloprot_C"/>
</dbReference>
<feature type="region of interest" description="Disordered" evidence="3">
    <location>
        <begin position="3581"/>
        <end position="3607"/>
    </location>
</feature>
<dbReference type="PANTHER" id="PTHR38340:SF1">
    <property type="entry name" value="S-LAYER PROTEIN"/>
    <property type="match status" value="1"/>
</dbReference>
<feature type="domain" description="Haemolysin-type calcium binding-related" evidence="4">
    <location>
        <begin position="2499"/>
        <end position="2529"/>
    </location>
</feature>
<feature type="domain" description="Haemolysin-type calcium binding-related" evidence="4">
    <location>
        <begin position="2980"/>
        <end position="3018"/>
    </location>
</feature>
<evidence type="ECO:0000256" key="3">
    <source>
        <dbReference type="SAM" id="MobiDB-lite"/>
    </source>
</evidence>
<dbReference type="Pfam" id="PF06594">
    <property type="entry name" value="HCBP_related"/>
    <property type="match status" value="8"/>
</dbReference>